<dbReference type="AlphaFoldDB" id="A0A4Q1CJP1"/>
<proteinExistence type="inferred from homology"/>
<dbReference type="Gene3D" id="3.30.530.20">
    <property type="match status" value="1"/>
</dbReference>
<dbReference type="EMBL" id="SDHW01000002">
    <property type="protein sequence ID" value="RXK60574.1"/>
    <property type="molecule type" value="Genomic_DNA"/>
</dbReference>
<evidence type="ECO:0000259" key="2">
    <source>
        <dbReference type="Pfam" id="PF08327"/>
    </source>
</evidence>
<gene>
    <name evidence="3" type="ORF">ESA94_08900</name>
</gene>
<evidence type="ECO:0000256" key="1">
    <source>
        <dbReference type="ARBA" id="ARBA00006817"/>
    </source>
</evidence>
<protein>
    <submittedName>
        <fullName evidence="3">SRPBCC domain-containing protein</fullName>
    </submittedName>
</protein>
<dbReference type="SUPFAM" id="SSF55961">
    <property type="entry name" value="Bet v1-like"/>
    <property type="match status" value="1"/>
</dbReference>
<sequence>MSTVKEQFSITRTFNAPKQLVFDAFTNAEALAQWWGPANMGVDVLKLDFRPQGIFHYSMKMADVVRYGIFHYVAIEEPNKIQWINSFANEAGEIIQAPFPGLVFPKEVMNILTLTEENAVTTLHLTGYPINASEEEENTYYSMFASMNAGFAGTLNQLEEYLKTAS</sequence>
<dbReference type="Pfam" id="PF08327">
    <property type="entry name" value="AHSA1"/>
    <property type="match status" value="1"/>
</dbReference>
<accession>A0A4Q1CJP1</accession>
<reference evidence="3 4" key="1">
    <citation type="submission" date="2019-01" db="EMBL/GenBank/DDBJ databases">
        <title>Lacibacter sp. strain TTM-7.</title>
        <authorList>
            <person name="Chen W.-M."/>
        </authorList>
    </citation>
    <scope>NUCLEOTIDE SEQUENCE [LARGE SCALE GENOMIC DNA]</scope>
    <source>
        <strain evidence="3 4">TTM-7</strain>
    </source>
</reference>
<name>A0A4Q1CJP1_9BACT</name>
<organism evidence="3 4">
    <name type="scientific">Lacibacter luteus</name>
    <dbReference type="NCBI Taxonomy" id="2508719"/>
    <lineage>
        <taxon>Bacteria</taxon>
        <taxon>Pseudomonadati</taxon>
        <taxon>Bacteroidota</taxon>
        <taxon>Chitinophagia</taxon>
        <taxon>Chitinophagales</taxon>
        <taxon>Chitinophagaceae</taxon>
        <taxon>Lacibacter</taxon>
    </lineage>
</organism>
<keyword evidence="4" id="KW-1185">Reference proteome</keyword>
<dbReference type="OrthoDB" id="384974at2"/>
<dbReference type="InterPro" id="IPR013538">
    <property type="entry name" value="ASHA1/2-like_C"/>
</dbReference>
<comment type="caution">
    <text evidence="3">The sequence shown here is derived from an EMBL/GenBank/DDBJ whole genome shotgun (WGS) entry which is preliminary data.</text>
</comment>
<comment type="similarity">
    <text evidence="1">Belongs to the AHA1 family.</text>
</comment>
<dbReference type="RefSeq" id="WP_129130535.1">
    <property type="nucleotide sequence ID" value="NZ_SDHW01000002.1"/>
</dbReference>
<dbReference type="Proteomes" id="UP000290204">
    <property type="component" value="Unassembled WGS sequence"/>
</dbReference>
<evidence type="ECO:0000313" key="4">
    <source>
        <dbReference type="Proteomes" id="UP000290204"/>
    </source>
</evidence>
<feature type="domain" description="Activator of Hsp90 ATPase homologue 1/2-like C-terminal" evidence="2">
    <location>
        <begin position="15"/>
        <end position="163"/>
    </location>
</feature>
<evidence type="ECO:0000313" key="3">
    <source>
        <dbReference type="EMBL" id="RXK60574.1"/>
    </source>
</evidence>
<dbReference type="CDD" id="cd07814">
    <property type="entry name" value="SRPBCC_CalC_Aha1-like"/>
    <property type="match status" value="1"/>
</dbReference>
<dbReference type="InterPro" id="IPR023393">
    <property type="entry name" value="START-like_dom_sf"/>
</dbReference>